<accession>A0A174TPX4</accession>
<protein>
    <submittedName>
        <fullName evidence="1">Uncharacterized protein</fullName>
    </submittedName>
</protein>
<proteinExistence type="predicted"/>
<sequence>MECSRCEYYKTHNCKHQCMKLPEGKTCADCVHVMRCTIMFGVNPENTSCDFEPIRFKQAVN</sequence>
<evidence type="ECO:0000313" key="1">
    <source>
        <dbReference type="EMBL" id="CUQ12153.1"/>
    </source>
</evidence>
<name>A0A174TPX4_9FIRM</name>
<evidence type="ECO:0000313" key="2">
    <source>
        <dbReference type="Proteomes" id="UP000095512"/>
    </source>
</evidence>
<gene>
    <name evidence="1" type="ORF">ERS852480_04908</name>
</gene>
<dbReference type="Proteomes" id="UP000095512">
    <property type="component" value="Unassembled WGS sequence"/>
</dbReference>
<organism evidence="1 2">
    <name type="scientific">Enterocloster clostridioformis</name>
    <dbReference type="NCBI Taxonomy" id="1531"/>
    <lineage>
        <taxon>Bacteria</taxon>
        <taxon>Bacillati</taxon>
        <taxon>Bacillota</taxon>
        <taxon>Clostridia</taxon>
        <taxon>Lachnospirales</taxon>
        <taxon>Lachnospiraceae</taxon>
        <taxon>Enterocloster</taxon>
    </lineage>
</organism>
<reference evidence="1 2" key="1">
    <citation type="submission" date="2015-09" db="EMBL/GenBank/DDBJ databases">
        <authorList>
            <consortium name="Pathogen Informatics"/>
        </authorList>
    </citation>
    <scope>NUCLEOTIDE SEQUENCE [LARGE SCALE GENOMIC DNA]</scope>
    <source>
        <strain evidence="1 2">2789STDY5834865</strain>
    </source>
</reference>
<dbReference type="EMBL" id="CZAB01000091">
    <property type="protein sequence ID" value="CUQ12153.1"/>
    <property type="molecule type" value="Genomic_DNA"/>
</dbReference>
<dbReference type="AlphaFoldDB" id="A0A174TPX4"/>